<reference evidence="5" key="1">
    <citation type="submission" date="2021-02" db="EMBL/GenBank/DDBJ databases">
        <authorList>
            <person name="Nowell W R."/>
        </authorList>
    </citation>
    <scope>NUCLEOTIDE SEQUENCE</scope>
</reference>
<evidence type="ECO:0000313" key="5">
    <source>
        <dbReference type="EMBL" id="CAF3687615.1"/>
    </source>
</evidence>
<feature type="chain" id="PRO_5036234201" evidence="1">
    <location>
        <begin position="24"/>
        <end position="340"/>
    </location>
</feature>
<dbReference type="Proteomes" id="UP000663823">
    <property type="component" value="Unassembled WGS sequence"/>
</dbReference>
<dbReference type="AlphaFoldDB" id="A0A818U707"/>
<evidence type="ECO:0000313" key="2">
    <source>
        <dbReference type="EMBL" id="CAF0750123.1"/>
    </source>
</evidence>
<organism evidence="5 6">
    <name type="scientific">Rotaria sordida</name>
    <dbReference type="NCBI Taxonomy" id="392033"/>
    <lineage>
        <taxon>Eukaryota</taxon>
        <taxon>Metazoa</taxon>
        <taxon>Spiralia</taxon>
        <taxon>Gnathifera</taxon>
        <taxon>Rotifera</taxon>
        <taxon>Eurotatoria</taxon>
        <taxon>Bdelloidea</taxon>
        <taxon>Philodinida</taxon>
        <taxon>Philodinidae</taxon>
        <taxon>Rotaria</taxon>
    </lineage>
</organism>
<feature type="signal peptide" evidence="1">
    <location>
        <begin position="1"/>
        <end position="23"/>
    </location>
</feature>
<keyword evidence="7" id="KW-1185">Reference proteome</keyword>
<dbReference type="EMBL" id="CAJNOH010000013">
    <property type="protein sequence ID" value="CAF0750123.1"/>
    <property type="molecule type" value="Genomic_DNA"/>
</dbReference>
<dbReference type="Proteomes" id="UP000663870">
    <property type="component" value="Unassembled WGS sequence"/>
</dbReference>
<comment type="caution">
    <text evidence="5">The sequence shown here is derived from an EMBL/GenBank/DDBJ whole genome shotgun (WGS) entry which is preliminary data.</text>
</comment>
<dbReference type="OrthoDB" id="10001803at2759"/>
<dbReference type="EMBL" id="CAJNOO010000271">
    <property type="protein sequence ID" value="CAF0884886.1"/>
    <property type="molecule type" value="Genomic_DNA"/>
</dbReference>
<dbReference type="EMBL" id="CAJOAX010001120">
    <property type="protein sequence ID" value="CAF3687615.1"/>
    <property type="molecule type" value="Genomic_DNA"/>
</dbReference>
<dbReference type="Proteomes" id="UP000663854">
    <property type="component" value="Unassembled WGS sequence"/>
</dbReference>
<dbReference type="Proteomes" id="UP000663882">
    <property type="component" value="Unassembled WGS sequence"/>
</dbReference>
<dbReference type="EMBL" id="CAJNOL010000814">
    <property type="protein sequence ID" value="CAF1207376.1"/>
    <property type="molecule type" value="Genomic_DNA"/>
</dbReference>
<evidence type="ECO:0000313" key="4">
    <source>
        <dbReference type="EMBL" id="CAF1207376.1"/>
    </source>
</evidence>
<accession>A0A818U707</accession>
<proteinExistence type="predicted"/>
<name>A0A818U707_9BILA</name>
<evidence type="ECO:0000313" key="7">
    <source>
        <dbReference type="Proteomes" id="UP000663870"/>
    </source>
</evidence>
<evidence type="ECO:0000313" key="6">
    <source>
        <dbReference type="Proteomes" id="UP000663823"/>
    </source>
</evidence>
<evidence type="ECO:0000313" key="3">
    <source>
        <dbReference type="EMBL" id="CAF0884886.1"/>
    </source>
</evidence>
<evidence type="ECO:0000256" key="1">
    <source>
        <dbReference type="SAM" id="SignalP"/>
    </source>
</evidence>
<sequence>MDYNYLLLLLLLSSISFIQISSTKKICYGPYVTASSLEDLHQDIHLVEPLPIDCGGLSCEFYLSPSSALGSHGPLSAYGPLGITGPIGHYLWNPTTWRFRSNEIIDWTTSDMLFGRSNNPLSLTGPLSSESYHLKLPSINDFGKHLQALGLWGVLGPLGPLGALGPLGPLGPTGPHNTMNLAGHHSVSVKWTTNETHDFDLVEVLDESHVDEELDCSFMILGVISQIDETDRYYFNCKPNQFVTIVLVPEHSLDYFNISLFSSTDSSEKIASSDSMNYINFIQLELMNNNNGSFRIDVSLHEMHQYILAHSYRLIVTGSHDLLDLKEEENNIKGPHIIEC</sequence>
<keyword evidence="1" id="KW-0732">Signal</keyword>
<protein>
    <submittedName>
        <fullName evidence="5">Uncharacterized protein</fullName>
    </submittedName>
</protein>
<gene>
    <name evidence="4" type="ORF">JXQ802_LOCUS24753</name>
    <name evidence="5" type="ORF">OTI717_LOCUS11655</name>
    <name evidence="2" type="ORF">PYM288_LOCUS2036</name>
    <name evidence="3" type="ORF">RFH988_LOCUS8166</name>
</gene>